<dbReference type="InterPro" id="IPR035965">
    <property type="entry name" value="PAS-like_dom_sf"/>
</dbReference>
<dbReference type="InterPro" id="IPR000160">
    <property type="entry name" value="GGDEF_dom"/>
</dbReference>
<dbReference type="PROSITE" id="PS50113">
    <property type="entry name" value="PAC"/>
    <property type="match status" value="1"/>
</dbReference>
<dbReference type="Gene3D" id="3.30.70.270">
    <property type="match status" value="1"/>
</dbReference>
<dbReference type="InterPro" id="IPR000700">
    <property type="entry name" value="PAS-assoc_C"/>
</dbReference>
<dbReference type="InterPro" id="IPR052155">
    <property type="entry name" value="Biofilm_reg_signaling"/>
</dbReference>
<accession>Q2RNM3</accession>
<feature type="domain" description="GGDEF" evidence="2">
    <location>
        <begin position="445"/>
        <end position="579"/>
    </location>
</feature>
<dbReference type="Pfam" id="PF00990">
    <property type="entry name" value="GGDEF"/>
    <property type="match status" value="1"/>
</dbReference>
<proteinExistence type="predicted"/>
<evidence type="ECO:0000259" key="2">
    <source>
        <dbReference type="PROSITE" id="PS50887"/>
    </source>
</evidence>
<dbReference type="KEGG" id="rru:Rru_A3478"/>
<dbReference type="PATRIC" id="fig|269796.9.peg.3594"/>
<dbReference type="Gene3D" id="3.30.450.20">
    <property type="entry name" value="PAS domain"/>
    <property type="match status" value="1"/>
</dbReference>
<name>Q2RNM3_RHORT</name>
<dbReference type="EMBL" id="CP000230">
    <property type="protein sequence ID" value="ABC24272.1"/>
    <property type="molecule type" value="Genomic_DNA"/>
</dbReference>
<dbReference type="CDD" id="cd01949">
    <property type="entry name" value="GGDEF"/>
    <property type="match status" value="1"/>
</dbReference>
<dbReference type="InterPro" id="IPR000014">
    <property type="entry name" value="PAS"/>
</dbReference>
<dbReference type="CDD" id="cd00130">
    <property type="entry name" value="PAS"/>
    <property type="match status" value="1"/>
</dbReference>
<evidence type="ECO:0000313" key="4">
    <source>
        <dbReference type="Proteomes" id="UP000001929"/>
    </source>
</evidence>
<dbReference type="NCBIfam" id="TIGR00254">
    <property type="entry name" value="GGDEF"/>
    <property type="match status" value="1"/>
</dbReference>
<evidence type="ECO:0000259" key="1">
    <source>
        <dbReference type="PROSITE" id="PS50113"/>
    </source>
</evidence>
<gene>
    <name evidence="3" type="ordered locus">Rru_A3478</name>
</gene>
<reference evidence="3 4" key="1">
    <citation type="journal article" date="2011" name="Stand. Genomic Sci.">
        <title>Complete genome sequence of Rhodospirillum rubrum type strain (S1).</title>
        <authorList>
            <person name="Munk A.C."/>
            <person name="Copeland A."/>
            <person name="Lucas S."/>
            <person name="Lapidus A."/>
            <person name="Del Rio T.G."/>
            <person name="Barry K."/>
            <person name="Detter J.C."/>
            <person name="Hammon N."/>
            <person name="Israni S."/>
            <person name="Pitluck S."/>
            <person name="Brettin T."/>
            <person name="Bruce D."/>
            <person name="Han C."/>
            <person name="Tapia R."/>
            <person name="Gilna P."/>
            <person name="Schmutz J."/>
            <person name="Larimer F."/>
            <person name="Land M."/>
            <person name="Kyrpides N.C."/>
            <person name="Mavromatis K."/>
            <person name="Richardson P."/>
            <person name="Rohde M."/>
            <person name="Goker M."/>
            <person name="Klenk H.P."/>
            <person name="Zhang Y."/>
            <person name="Roberts G.P."/>
            <person name="Reslewic S."/>
            <person name="Schwartz D.C."/>
        </authorList>
    </citation>
    <scope>NUCLEOTIDE SEQUENCE [LARGE SCALE GENOMIC DNA]</scope>
    <source>
        <strain evidence="4">ATCC 11170 / ATH 1.1.1 / DSM 467 / LMG 4362 / NCIMB 8255 / S1</strain>
    </source>
</reference>
<dbReference type="NCBIfam" id="TIGR00229">
    <property type="entry name" value="sensory_box"/>
    <property type="match status" value="1"/>
</dbReference>
<dbReference type="PhylomeDB" id="Q2RNM3"/>
<protein>
    <submittedName>
        <fullName evidence="3">Diguanylate cyclase (GGDEF domain) with PAS/PAC sensor domain</fullName>
    </submittedName>
</protein>
<dbReference type="RefSeq" id="WP_011391225.1">
    <property type="nucleotide sequence ID" value="NC_007643.1"/>
</dbReference>
<sequence length="585" mass="63609">MAEVKTRDEHDEEPPRFDAQAATIAPETILLHPGPAAIVALGGGEALCNALGEPLRPLFSPEAADSLLPEIRSALETGVPQQKVVDVGRDGLPAQFDLIILPTAEPGRVVVIGRDVTLERTLRKALTDSRQRYKDFVDLSIDFTWETGPDGRFVFVSPDGALGYAARDLVGALPWTLMDITDAQSGATVFNSPVRVKDVDIWVRRRDGTLACLKTSSMPVFDASGEWSGGRGVCHDITEQHDRDKALARALNRQRVVANVERTFRDEIDPSNMLNVAAEALARSVGGDGCLIYRAALDDGPDRPFLPRGRFGEGGDEKVVLTLEALGEGAHAQTTPDGKWTVLVAASRYRRQINGAVVLWRRIERGAWSEDDHLLIVDVANQIGSANEQIGQHDRIISMSRTDGLTGLLNRRAFFDDMDRRLKGPPGLVERRAGEEAARRSERPARSALLYIDLDNFKWVNDAHGHLRGDEALMTVRKILTDHTRATDIVARLGGDEFAIWLEGADAEAASAKAAEILAEDALLRPFDGSPDRPLSLSIGLAIHDPASGEGVEDLTARADMAMYAAKHGGKGRFSLSLPPPHTPT</sequence>
<dbReference type="InterPro" id="IPR043128">
    <property type="entry name" value="Rev_trsase/Diguanyl_cyclase"/>
</dbReference>
<feature type="domain" description="PAC" evidence="1">
    <location>
        <begin position="197"/>
        <end position="249"/>
    </location>
</feature>
<dbReference type="SUPFAM" id="SSF55785">
    <property type="entry name" value="PYP-like sensor domain (PAS domain)"/>
    <property type="match status" value="1"/>
</dbReference>
<dbReference type="STRING" id="269796.Rru_A3478"/>
<evidence type="ECO:0000313" key="3">
    <source>
        <dbReference type="EMBL" id="ABC24272.1"/>
    </source>
</evidence>
<dbReference type="Proteomes" id="UP000001929">
    <property type="component" value="Chromosome"/>
</dbReference>
<dbReference type="PROSITE" id="PS50887">
    <property type="entry name" value="GGDEF"/>
    <property type="match status" value="1"/>
</dbReference>
<organism evidence="3 4">
    <name type="scientific">Rhodospirillum rubrum (strain ATCC 11170 / ATH 1.1.1 / DSM 467 / LMG 4362 / NCIMB 8255 / S1)</name>
    <dbReference type="NCBI Taxonomy" id="269796"/>
    <lineage>
        <taxon>Bacteria</taxon>
        <taxon>Pseudomonadati</taxon>
        <taxon>Pseudomonadota</taxon>
        <taxon>Alphaproteobacteria</taxon>
        <taxon>Rhodospirillales</taxon>
        <taxon>Rhodospirillaceae</taxon>
        <taxon>Rhodospirillum</taxon>
    </lineage>
</organism>
<keyword evidence="4" id="KW-1185">Reference proteome</keyword>
<dbReference type="SUPFAM" id="SSF55073">
    <property type="entry name" value="Nucleotide cyclase"/>
    <property type="match status" value="1"/>
</dbReference>
<dbReference type="PANTHER" id="PTHR44757:SF2">
    <property type="entry name" value="BIOFILM ARCHITECTURE MAINTENANCE PROTEIN MBAA"/>
    <property type="match status" value="1"/>
</dbReference>
<dbReference type="AlphaFoldDB" id="Q2RNM3"/>
<dbReference type="InterPro" id="IPR029787">
    <property type="entry name" value="Nucleotide_cyclase"/>
</dbReference>
<dbReference type="HOGENOM" id="CLU_507881_0_0_5"/>
<dbReference type="eggNOG" id="COG2199">
    <property type="taxonomic scope" value="Bacteria"/>
</dbReference>
<dbReference type="EnsemblBacteria" id="ABC24272">
    <property type="protein sequence ID" value="ABC24272"/>
    <property type="gene ID" value="Rru_A3478"/>
</dbReference>
<dbReference type="SMART" id="SM00267">
    <property type="entry name" value="GGDEF"/>
    <property type="match status" value="1"/>
</dbReference>
<dbReference type="PANTHER" id="PTHR44757">
    <property type="entry name" value="DIGUANYLATE CYCLASE DGCP"/>
    <property type="match status" value="1"/>
</dbReference>